<dbReference type="Proteomes" id="UP000013911">
    <property type="component" value="Unassembled WGS sequence"/>
</dbReference>
<evidence type="ECO:0000313" key="2">
    <source>
        <dbReference type="Proteomes" id="UP000013911"/>
    </source>
</evidence>
<dbReference type="PATRIC" id="fig|1285586.5.peg.899"/>
<organism evidence="1 2">
    <name type="scientific">Lysinibacillus sphaericus OT4b.31</name>
    <dbReference type="NCBI Taxonomy" id="1285586"/>
    <lineage>
        <taxon>Bacteria</taxon>
        <taxon>Bacillati</taxon>
        <taxon>Bacillota</taxon>
        <taxon>Bacilli</taxon>
        <taxon>Bacillales</taxon>
        <taxon>Bacillaceae</taxon>
        <taxon>Lysinibacillus</taxon>
    </lineage>
</organism>
<protein>
    <submittedName>
        <fullName evidence="1">Uncharacterized protein</fullName>
    </submittedName>
</protein>
<sequence length="34" mass="3609">MKGVAGMIVLLGTPNQGQNEFLLNVMFAKSSILS</sequence>
<accession>R7ZIH3</accession>
<reference evidence="1 2" key="1">
    <citation type="submission" date="2013-04" db="EMBL/GenBank/DDBJ databases">
        <title>Draft genome of the heavy metal tolerant bacterium Lysinibacillus sphaericus strain OT4b.31.</title>
        <authorList>
            <person name="Pena-Montenegro T.D."/>
            <person name="Dussan J."/>
        </authorList>
    </citation>
    <scope>NUCLEOTIDE SEQUENCE [LARGE SCALE GENOMIC DNA]</scope>
    <source>
        <strain evidence="1 2">OT4b.31</strain>
    </source>
</reference>
<proteinExistence type="predicted"/>
<dbReference type="EMBL" id="AQPX01000008">
    <property type="protein sequence ID" value="EON73883.1"/>
    <property type="molecule type" value="Genomic_DNA"/>
</dbReference>
<dbReference type="AlphaFoldDB" id="R7ZIH3"/>
<name>R7ZIH3_LYSSH</name>
<comment type="caution">
    <text evidence="1">The sequence shown here is derived from an EMBL/GenBank/DDBJ whole genome shotgun (WGS) entry which is preliminary data.</text>
</comment>
<evidence type="ECO:0000313" key="1">
    <source>
        <dbReference type="EMBL" id="EON73883.1"/>
    </source>
</evidence>
<gene>
    <name evidence="1" type="ORF">H131_04439</name>
</gene>
<dbReference type="HOGENOM" id="CLU_3374465_0_0_9"/>